<sequence>MCTDFLLLAGDASVVNGRSMEFGSDLKSELLIGGRGTPKQSGAPDFGQGLSWTAKHGYVGMNARGSHIITDGMNEVGLSIGALWLPGTEYTRTVATPSSALAVDLFTSWVLGTCATVDEVKQKLKGGDVAVWGSLLLQEEMPLHFPVHDQEGRSIVIEFMGGETQIYDNHVAVLTNAPPFPWHLTQIDTYVGLKAEDVEPIRIGGQEFKPPGHGSGMLGLPGDSTPPSRFIRTVFQKHFATRPANSEAACNLALHLLNTVDIPVGTSVSRPGLIKKSEDDYTQWVVVKALTEKVFNFRTYDNPTIMQVDLKKLDLSIPGERLHPLPPKPVSIDITPTLRPQ</sequence>
<evidence type="ECO:0000259" key="3">
    <source>
        <dbReference type="Pfam" id="PF02275"/>
    </source>
</evidence>
<evidence type="ECO:0000256" key="1">
    <source>
        <dbReference type="ARBA" id="ARBA00006625"/>
    </source>
</evidence>
<dbReference type="Pfam" id="PF02275">
    <property type="entry name" value="CBAH"/>
    <property type="match status" value="1"/>
</dbReference>
<name>A0ABU1JQ63_9PROT</name>
<accession>A0ABU1JQ63</accession>
<dbReference type="EMBL" id="JAVDPW010000004">
    <property type="protein sequence ID" value="MDR6290159.1"/>
    <property type="molecule type" value="Genomic_DNA"/>
</dbReference>
<dbReference type="PANTHER" id="PTHR35527">
    <property type="entry name" value="CHOLOYLGLYCINE HYDROLASE"/>
    <property type="match status" value="1"/>
</dbReference>
<protein>
    <submittedName>
        <fullName evidence="4">Choloylglycine hydrolase</fullName>
        <ecNumber evidence="4">3.5.1.24</ecNumber>
    </submittedName>
</protein>
<organism evidence="4 5">
    <name type="scientific">Inquilinus ginsengisoli</name>
    <dbReference type="NCBI Taxonomy" id="363840"/>
    <lineage>
        <taxon>Bacteria</taxon>
        <taxon>Pseudomonadati</taxon>
        <taxon>Pseudomonadota</taxon>
        <taxon>Alphaproteobacteria</taxon>
        <taxon>Rhodospirillales</taxon>
        <taxon>Rhodospirillaceae</taxon>
        <taxon>Inquilinus</taxon>
    </lineage>
</organism>
<reference evidence="4 5" key="1">
    <citation type="submission" date="2023-07" db="EMBL/GenBank/DDBJ databases">
        <title>Sorghum-associated microbial communities from plants grown in Nebraska, USA.</title>
        <authorList>
            <person name="Schachtman D."/>
        </authorList>
    </citation>
    <scope>NUCLEOTIDE SEQUENCE [LARGE SCALE GENOMIC DNA]</scope>
    <source>
        <strain evidence="4 5">584</strain>
    </source>
</reference>
<dbReference type="InterPro" id="IPR029132">
    <property type="entry name" value="CBAH/NAAA_C"/>
</dbReference>
<comment type="caution">
    <text evidence="4">The sequence shown here is derived from an EMBL/GenBank/DDBJ whole genome shotgun (WGS) entry which is preliminary data.</text>
</comment>
<feature type="domain" description="Choloylglycine hydrolase/NAAA C-terminal" evidence="3">
    <location>
        <begin position="2"/>
        <end position="317"/>
    </location>
</feature>
<dbReference type="GO" id="GO:0045302">
    <property type="term" value="F:choloylglycine hydrolase activity"/>
    <property type="evidence" value="ECO:0007669"/>
    <property type="project" value="UniProtKB-EC"/>
</dbReference>
<evidence type="ECO:0000313" key="5">
    <source>
        <dbReference type="Proteomes" id="UP001262410"/>
    </source>
</evidence>
<keyword evidence="5" id="KW-1185">Reference proteome</keyword>
<proteinExistence type="inferred from homology"/>
<dbReference type="SUPFAM" id="SSF56235">
    <property type="entry name" value="N-terminal nucleophile aminohydrolases (Ntn hydrolases)"/>
    <property type="match status" value="1"/>
</dbReference>
<dbReference type="Gene3D" id="3.60.60.10">
    <property type="entry name" value="Penicillin V Acylase, Chain A"/>
    <property type="match status" value="1"/>
</dbReference>
<evidence type="ECO:0000313" key="4">
    <source>
        <dbReference type="EMBL" id="MDR6290159.1"/>
    </source>
</evidence>
<dbReference type="CDD" id="cd00542">
    <property type="entry name" value="Ntn_PVA"/>
    <property type="match status" value="1"/>
</dbReference>
<dbReference type="PANTHER" id="PTHR35527:SF2">
    <property type="entry name" value="HYDROLASE"/>
    <property type="match status" value="1"/>
</dbReference>
<evidence type="ECO:0000256" key="2">
    <source>
        <dbReference type="ARBA" id="ARBA00022801"/>
    </source>
</evidence>
<keyword evidence="2 4" id="KW-0378">Hydrolase</keyword>
<dbReference type="Proteomes" id="UP001262410">
    <property type="component" value="Unassembled WGS sequence"/>
</dbReference>
<dbReference type="InterPro" id="IPR052193">
    <property type="entry name" value="Peptidase_C59"/>
</dbReference>
<dbReference type="EC" id="3.5.1.24" evidence="4"/>
<gene>
    <name evidence="4" type="ORF">E9232_002680</name>
</gene>
<dbReference type="RefSeq" id="WP_309794612.1">
    <property type="nucleotide sequence ID" value="NZ_JAVDPW010000004.1"/>
</dbReference>
<dbReference type="InterPro" id="IPR029055">
    <property type="entry name" value="Ntn_hydrolases_N"/>
</dbReference>
<comment type="similarity">
    <text evidence="1">Belongs to the peptidase C59 family.</text>
</comment>